<gene>
    <name evidence="2" type="ORF">LCGC14_2136890</name>
</gene>
<evidence type="ECO:0000259" key="1">
    <source>
        <dbReference type="Pfam" id="PF13482"/>
    </source>
</evidence>
<feature type="domain" description="YprB ribonuclease H-like" evidence="1">
    <location>
        <begin position="137"/>
        <end position="247"/>
    </location>
</feature>
<comment type="caution">
    <text evidence="2">The sequence shown here is derived from an EMBL/GenBank/DDBJ whole genome shotgun (WGS) entry which is preliminary data.</text>
</comment>
<dbReference type="InterPro" id="IPR012337">
    <property type="entry name" value="RNaseH-like_sf"/>
</dbReference>
<reference evidence="2" key="1">
    <citation type="journal article" date="2015" name="Nature">
        <title>Complex archaea that bridge the gap between prokaryotes and eukaryotes.</title>
        <authorList>
            <person name="Spang A."/>
            <person name="Saw J.H."/>
            <person name="Jorgensen S.L."/>
            <person name="Zaremba-Niedzwiedzka K."/>
            <person name="Martijn J."/>
            <person name="Lind A.E."/>
            <person name="van Eijk R."/>
            <person name="Schleper C."/>
            <person name="Guy L."/>
            <person name="Ettema T.J."/>
        </authorList>
    </citation>
    <scope>NUCLEOTIDE SEQUENCE</scope>
</reference>
<dbReference type="SUPFAM" id="SSF53098">
    <property type="entry name" value="Ribonuclease H-like"/>
    <property type="match status" value="1"/>
</dbReference>
<sequence>MDYYKFESFDITPLIEQYHGKKLEDLFQNHRIIKNDMGEFIEIIWEEKISPKLELFKTKRNMLCNLKIVKFIGEYIESKLNQRGIKNLKDLKYNLTFSNSAHEILTLIENKDYMALKSNRNISDLDVSFCFEIEDFLFLDIETLGLFDSPIIIVGIGFYENEKFRIHIFFARELEDEIAICEHFRTQILPNFKCFISFNGKTFDLPFLANRFLYFFDKNPMISDDDEPYEKVNTQLHHIDLYHHCRRLY</sequence>
<feature type="non-terminal residue" evidence="2">
    <location>
        <position position="249"/>
    </location>
</feature>
<organism evidence="2">
    <name type="scientific">marine sediment metagenome</name>
    <dbReference type="NCBI Taxonomy" id="412755"/>
    <lineage>
        <taxon>unclassified sequences</taxon>
        <taxon>metagenomes</taxon>
        <taxon>ecological metagenomes</taxon>
    </lineage>
</organism>
<dbReference type="PANTHER" id="PTHR38462:SF1">
    <property type="entry name" value="YPRB RIBONUCLEASE H-LIKE DOMAIN-CONTAINING PROTEIN"/>
    <property type="match status" value="1"/>
</dbReference>
<protein>
    <recommendedName>
        <fullName evidence="1">YprB ribonuclease H-like domain-containing protein</fullName>
    </recommendedName>
</protein>
<dbReference type="EMBL" id="LAZR01026928">
    <property type="protein sequence ID" value="KKL67246.1"/>
    <property type="molecule type" value="Genomic_DNA"/>
</dbReference>
<evidence type="ECO:0000313" key="2">
    <source>
        <dbReference type="EMBL" id="KKL67246.1"/>
    </source>
</evidence>
<dbReference type="GO" id="GO:0003676">
    <property type="term" value="F:nucleic acid binding"/>
    <property type="evidence" value="ECO:0007669"/>
    <property type="project" value="InterPro"/>
</dbReference>
<dbReference type="Gene3D" id="3.30.420.10">
    <property type="entry name" value="Ribonuclease H-like superfamily/Ribonuclease H"/>
    <property type="match status" value="1"/>
</dbReference>
<name>A0A0F9ELY2_9ZZZZ</name>
<accession>A0A0F9ELY2</accession>
<dbReference type="Pfam" id="PF13482">
    <property type="entry name" value="RNase_H_2"/>
    <property type="match status" value="1"/>
</dbReference>
<dbReference type="AlphaFoldDB" id="A0A0F9ELY2"/>
<proteinExistence type="predicted"/>
<dbReference type="InterPro" id="IPR036397">
    <property type="entry name" value="RNaseH_sf"/>
</dbReference>
<dbReference type="InterPro" id="IPR038720">
    <property type="entry name" value="YprB_RNase_H-like_dom"/>
</dbReference>
<dbReference type="PANTHER" id="PTHR38462">
    <property type="entry name" value="EXONUCLEASE-LIKE PROTEIN"/>
    <property type="match status" value="1"/>
</dbReference>